<organism evidence="11 12">
    <name type="scientific">Polypedilum vanderplanki</name>
    <name type="common">Sleeping chironomid midge</name>
    <dbReference type="NCBI Taxonomy" id="319348"/>
    <lineage>
        <taxon>Eukaryota</taxon>
        <taxon>Metazoa</taxon>
        <taxon>Ecdysozoa</taxon>
        <taxon>Arthropoda</taxon>
        <taxon>Hexapoda</taxon>
        <taxon>Insecta</taxon>
        <taxon>Pterygota</taxon>
        <taxon>Neoptera</taxon>
        <taxon>Endopterygota</taxon>
        <taxon>Diptera</taxon>
        <taxon>Nematocera</taxon>
        <taxon>Chironomoidea</taxon>
        <taxon>Chironomidae</taxon>
        <taxon>Chironominae</taxon>
        <taxon>Polypedilum</taxon>
        <taxon>Polypedilum</taxon>
    </lineage>
</organism>
<evidence type="ECO:0000256" key="9">
    <source>
        <dbReference type="RuleBase" id="RU368017"/>
    </source>
</evidence>
<keyword evidence="5 9" id="KW-0999">Mitochondrion inner membrane</keyword>
<dbReference type="GO" id="GO:0005743">
    <property type="term" value="C:mitochondrial inner membrane"/>
    <property type="evidence" value="ECO:0007669"/>
    <property type="project" value="UniProtKB-SubCell"/>
</dbReference>
<dbReference type="Proteomes" id="UP001107558">
    <property type="component" value="Chromosome 2"/>
</dbReference>
<keyword evidence="7 9" id="KW-0496">Mitochondrion</keyword>
<dbReference type="PANTHER" id="PTHR12733">
    <property type="entry name" value="MITOCHONDRIAL ATP SYNTHASE B CHAIN"/>
    <property type="match status" value="1"/>
</dbReference>
<dbReference type="InterPro" id="IPR008688">
    <property type="entry name" value="ATP_synth_Bsub_B/MI25"/>
</dbReference>
<evidence type="ECO:0000313" key="12">
    <source>
        <dbReference type="Proteomes" id="UP001107558"/>
    </source>
</evidence>
<dbReference type="OrthoDB" id="67388at2759"/>
<keyword evidence="3 9" id="KW-0138">CF(0)</keyword>
<evidence type="ECO:0000256" key="4">
    <source>
        <dbReference type="ARBA" id="ARBA00022781"/>
    </source>
</evidence>
<dbReference type="EMBL" id="JADBJN010000002">
    <property type="protein sequence ID" value="KAG5675866.1"/>
    <property type="molecule type" value="Genomic_DNA"/>
</dbReference>
<dbReference type="AlphaFoldDB" id="A0A9J6C1H1"/>
<name>A0A9J6C1H1_POLVA</name>
<accession>A0A9J6C1H1</accession>
<evidence type="ECO:0000256" key="8">
    <source>
        <dbReference type="ARBA" id="ARBA00023136"/>
    </source>
</evidence>
<comment type="caution">
    <text evidence="11">The sequence shown here is derived from an EMBL/GenBank/DDBJ whole genome shotgun (WGS) entry which is preliminary data.</text>
</comment>
<comment type="subcellular location">
    <subcellularLocation>
        <location evidence="9">Mitochondrion</location>
    </subcellularLocation>
    <subcellularLocation>
        <location evidence="9">Mitochondrion inner membrane</location>
    </subcellularLocation>
</comment>
<keyword evidence="4 9" id="KW-0375">Hydrogen ion transport</keyword>
<evidence type="ECO:0000256" key="10">
    <source>
        <dbReference type="SAM" id="Coils"/>
    </source>
</evidence>
<sequence>MLSRAALLSTAQKTSVMALATRGSASSTPGFERPVRLEHPGKVRMGFIPDEWFKFFYPKTGVTGPYVFLAGLSTYLFSKEIYVMEHEYYTGLSILIAVVYATKKFGPSVAKSLDKEVDAVEEEWNQGRTDEIKSLNEAIEEEKKEQWRAEGQMMLIDAKKENVALQLEAAYRERAMQVYREVKKRLDYQVERQNIDRRISQKHMAQWIVNNVLKSITPDQEAQTLSKCIADLGGLAAAPSIKSDCRDKKLPPKRKC</sequence>
<comment type="function">
    <text evidence="9">Subunit b, of the mitochondrial membrane ATP synthase complex (F(1)F(0) ATP synthase or Complex V) that produces ATP from ADP in the presence of a proton gradient across the membrane which is generated by electron transport complexes of the respiratory chain. ATP synthase complex consist of a soluble F(1) head domain - the catalytic core - and a membrane F(1) domain - the membrane proton channel. These two domains are linked by a central stalk rotating inside the F(1) region and a stationary peripheral stalk. During catalysis, ATP synthesis in the catalytic domain of F(1) is coupled via a rotary mechanism of the central stalk subunits to proton translocation. In vivo, can only synthesize ATP although its ATP hydrolase activity can be activated artificially in vitro. Part of the complex F(0) domain. Part of the complex F(0) domain and the peripheric stalk, which acts as a stator to hold the catalytic alpha(3)beta(3) subcomplex and subunit a/ATP6 static relative to the rotary elements.</text>
</comment>
<evidence type="ECO:0000256" key="1">
    <source>
        <dbReference type="ARBA" id="ARBA00007479"/>
    </source>
</evidence>
<comment type="similarity">
    <text evidence="1 9">Belongs to the eukaryotic ATPase B chain family.</text>
</comment>
<feature type="coiled-coil region" evidence="10">
    <location>
        <begin position="125"/>
        <end position="152"/>
    </location>
</feature>
<dbReference type="Pfam" id="PF05405">
    <property type="entry name" value="Mt_ATP-synt_B"/>
    <property type="match status" value="1"/>
</dbReference>
<evidence type="ECO:0000256" key="3">
    <source>
        <dbReference type="ARBA" id="ARBA00022547"/>
    </source>
</evidence>
<evidence type="ECO:0000256" key="5">
    <source>
        <dbReference type="ARBA" id="ARBA00022792"/>
    </source>
</evidence>
<keyword evidence="2 9" id="KW-0813">Transport</keyword>
<evidence type="ECO:0000313" key="11">
    <source>
        <dbReference type="EMBL" id="KAG5675866.1"/>
    </source>
</evidence>
<evidence type="ECO:0000256" key="7">
    <source>
        <dbReference type="ARBA" id="ARBA00023128"/>
    </source>
</evidence>
<dbReference type="InterPro" id="IPR013837">
    <property type="entry name" value="ATP_synth_F0_suB"/>
</dbReference>
<keyword evidence="10" id="KW-0175">Coiled coil</keyword>
<reference evidence="11" key="1">
    <citation type="submission" date="2021-03" db="EMBL/GenBank/DDBJ databases">
        <title>Chromosome level genome of the anhydrobiotic midge Polypedilum vanderplanki.</title>
        <authorList>
            <person name="Yoshida Y."/>
            <person name="Kikawada T."/>
            <person name="Gusev O."/>
        </authorList>
    </citation>
    <scope>NUCLEOTIDE SEQUENCE</scope>
    <source>
        <strain evidence="11">NIAS01</strain>
        <tissue evidence="11">Whole body or cell culture</tissue>
    </source>
</reference>
<dbReference type="SUPFAM" id="SSF161060">
    <property type="entry name" value="ATP synthase B chain-like"/>
    <property type="match status" value="1"/>
</dbReference>
<evidence type="ECO:0000256" key="6">
    <source>
        <dbReference type="ARBA" id="ARBA00023065"/>
    </source>
</evidence>
<dbReference type="Gene3D" id="1.20.5.2210">
    <property type="match status" value="1"/>
</dbReference>
<keyword evidence="8 9" id="KW-0472">Membrane</keyword>
<dbReference type="GO" id="GO:0046933">
    <property type="term" value="F:proton-transporting ATP synthase activity, rotational mechanism"/>
    <property type="evidence" value="ECO:0007669"/>
    <property type="project" value="TreeGrafter"/>
</dbReference>
<dbReference type="FunFam" id="1.20.5.2210:FF:000003">
    <property type="entry name" value="ATP synthase subunit B"/>
    <property type="match status" value="1"/>
</dbReference>
<dbReference type="GO" id="GO:0045259">
    <property type="term" value="C:proton-transporting ATP synthase complex"/>
    <property type="evidence" value="ECO:0007669"/>
    <property type="project" value="UniProtKB-KW"/>
</dbReference>
<protein>
    <recommendedName>
        <fullName evidence="9">ATP synthase subunit b</fullName>
    </recommendedName>
</protein>
<dbReference type="PANTHER" id="PTHR12733:SF3">
    <property type="entry name" value="ATP SYNTHASE F(0) COMPLEX SUBUNIT B1, MITOCHONDRIAL"/>
    <property type="match status" value="1"/>
</dbReference>
<proteinExistence type="inferred from homology"/>
<gene>
    <name evidence="11" type="ORF">PVAND_005734</name>
</gene>
<evidence type="ECO:0000256" key="2">
    <source>
        <dbReference type="ARBA" id="ARBA00022448"/>
    </source>
</evidence>
<keyword evidence="6 9" id="KW-0406">Ion transport</keyword>
<keyword evidence="12" id="KW-1185">Reference proteome</keyword>
<comment type="subunit">
    <text evidence="9">F-type ATPases have 2 components, CF(1) - the catalytic core - and CF(0) - the membrane proton channel. CF(1) and CF(0) have multiple subunits.</text>
</comment>